<evidence type="ECO:0000313" key="2">
    <source>
        <dbReference type="Proteomes" id="UP000294360"/>
    </source>
</evidence>
<sequence>MSHPVPAMWRVWRVQGGFQKTIPNVLFNHFNVLKYH</sequence>
<evidence type="ECO:0000313" key="1">
    <source>
        <dbReference type="EMBL" id="VFU07918.1"/>
    </source>
</evidence>
<reference evidence="1 2" key="1">
    <citation type="submission" date="2019-03" db="EMBL/GenBank/DDBJ databases">
        <authorList>
            <person name="Kox A.R. M."/>
        </authorList>
    </citation>
    <scope>NUCLEOTIDE SEQUENCE [LARGE SCALE GENOMIC DNA]</scope>
    <source>
        <strain evidence="1">MTUNDRAET4 annotated genome</strain>
    </source>
</reference>
<dbReference type="EMBL" id="LR536450">
    <property type="protein sequence ID" value="VFU07918.1"/>
    <property type="molecule type" value="Genomic_DNA"/>
</dbReference>
<proteinExistence type="predicted"/>
<name>A0A4U8Z0H4_METTU</name>
<dbReference type="KEGG" id="mtun:MTUNDRAET4_1025"/>
<dbReference type="Proteomes" id="UP000294360">
    <property type="component" value="Chromosome"/>
</dbReference>
<accession>A0A4U8Z0H4</accession>
<gene>
    <name evidence="1" type="ORF">MTUNDRAET4_1025</name>
</gene>
<protein>
    <submittedName>
        <fullName evidence="1">Uncharacterized protein</fullName>
    </submittedName>
</protein>
<organism evidence="1 2">
    <name type="scientific">Methylocella tundrae</name>
    <dbReference type="NCBI Taxonomy" id="227605"/>
    <lineage>
        <taxon>Bacteria</taxon>
        <taxon>Pseudomonadati</taxon>
        <taxon>Pseudomonadota</taxon>
        <taxon>Alphaproteobacteria</taxon>
        <taxon>Hyphomicrobiales</taxon>
        <taxon>Beijerinckiaceae</taxon>
        <taxon>Methylocella</taxon>
    </lineage>
</organism>
<dbReference type="AlphaFoldDB" id="A0A4U8Z0H4"/>